<name>A0AAW9DLV2_ACIAO</name>
<evidence type="ECO:0000313" key="3">
    <source>
        <dbReference type="Proteomes" id="UP001279553"/>
    </source>
</evidence>
<dbReference type="SUPFAM" id="SSF53098">
    <property type="entry name" value="Ribonuclease H-like"/>
    <property type="match status" value="1"/>
</dbReference>
<evidence type="ECO:0000259" key="1">
    <source>
        <dbReference type="Pfam" id="PF01609"/>
    </source>
</evidence>
<dbReference type="Proteomes" id="UP001279553">
    <property type="component" value="Unassembled WGS sequence"/>
</dbReference>
<keyword evidence="3" id="KW-1185">Reference proteome</keyword>
<accession>A0AAW9DLV2</accession>
<protein>
    <submittedName>
        <fullName evidence="2">IS1634 family transposase</fullName>
    </submittedName>
</protein>
<comment type="caution">
    <text evidence="2">The sequence shown here is derived from an EMBL/GenBank/DDBJ whole genome shotgun (WGS) entry which is preliminary data.</text>
</comment>
<dbReference type="PANTHER" id="PTHR34614:SF2">
    <property type="entry name" value="TRANSPOSASE IS4-LIKE DOMAIN-CONTAINING PROTEIN"/>
    <property type="match status" value="1"/>
</dbReference>
<dbReference type="PANTHER" id="PTHR34614">
    <property type="match status" value="1"/>
</dbReference>
<dbReference type="AlphaFoldDB" id="A0AAW9DLV2"/>
<gene>
    <name evidence="2" type="ORF">SIL87_02745</name>
</gene>
<dbReference type="GO" id="GO:0006313">
    <property type="term" value="P:DNA transposition"/>
    <property type="evidence" value="ECO:0007669"/>
    <property type="project" value="InterPro"/>
</dbReference>
<proteinExistence type="predicted"/>
<evidence type="ECO:0000313" key="2">
    <source>
        <dbReference type="EMBL" id="MDX5929685.1"/>
    </source>
</evidence>
<dbReference type="RefSeq" id="WP_319612706.1">
    <property type="nucleotide sequence ID" value="NZ_JAWXYB010000018.1"/>
</dbReference>
<dbReference type="GO" id="GO:0003677">
    <property type="term" value="F:DNA binding"/>
    <property type="evidence" value="ECO:0007669"/>
    <property type="project" value="InterPro"/>
</dbReference>
<dbReference type="GO" id="GO:0004803">
    <property type="term" value="F:transposase activity"/>
    <property type="evidence" value="ECO:0007669"/>
    <property type="project" value="InterPro"/>
</dbReference>
<dbReference type="EMBL" id="JAWXYB010000018">
    <property type="protein sequence ID" value="MDX5929685.1"/>
    <property type="molecule type" value="Genomic_DNA"/>
</dbReference>
<feature type="domain" description="Transposase IS4-like" evidence="1">
    <location>
        <begin position="232"/>
        <end position="496"/>
    </location>
</feature>
<dbReference type="InterPro" id="IPR002559">
    <property type="entry name" value="Transposase_11"/>
</dbReference>
<dbReference type="Pfam" id="PF01609">
    <property type="entry name" value="DDE_Tnp_1"/>
    <property type="match status" value="1"/>
</dbReference>
<dbReference type="NCBIfam" id="NF033559">
    <property type="entry name" value="transpos_IS1634"/>
    <property type="match status" value="1"/>
</dbReference>
<reference evidence="2 3" key="1">
    <citation type="submission" date="2023-11" db="EMBL/GenBank/DDBJ databases">
        <title>MicrobeMod: A computational toolkit for identifying prokaryotic methylation and restriction-modification with nanopore sequencing.</title>
        <authorList>
            <person name="Crits-Christoph A."/>
            <person name="Kang S.C."/>
            <person name="Lee H."/>
            <person name="Ostrov N."/>
        </authorList>
    </citation>
    <scope>NUCLEOTIDE SEQUENCE [LARGE SCALE GENOMIC DNA]</scope>
    <source>
        <strain evidence="2 3">DSMZ 700</strain>
    </source>
</reference>
<organism evidence="2 3">
    <name type="scientific">Acidiphilium acidophilum</name>
    <name type="common">Thiobacillus acidophilus</name>
    <dbReference type="NCBI Taxonomy" id="76588"/>
    <lineage>
        <taxon>Bacteria</taxon>
        <taxon>Pseudomonadati</taxon>
        <taxon>Pseudomonadota</taxon>
        <taxon>Alphaproteobacteria</taxon>
        <taxon>Acetobacterales</taxon>
        <taxon>Acidocellaceae</taxon>
        <taxon>Acidiphilium</taxon>
    </lineage>
</organism>
<dbReference type="InterPro" id="IPR047654">
    <property type="entry name" value="IS1634_transpos"/>
</dbReference>
<sequence length="570" mass="63710">MYLRVTERHNRDGSAVRYFALAENIWNADAKRSETRVVHSFGRADQVDHAALQRLVRSINRILGEGEGEAPSKDATSAGPVDIEVDAVFELGIPLVARHLWDQLGIGPAIRTCTDKAGLTAPHEIALFAMAAHRLDDPGSKRGCAERWLADTVWMPEAAELAVDHLYRALDFLAVWTEEIEQSVFLQTADLFRLDVDLIFYDTTTAYFEIDEADEIEQEWAGRLFAPLRRRGHSKEGRDNQPQVIIAMAVTRDGMPVRSWVLPGDTADVSTVAKIKADLHAWRLGRCLFVGDAGMYSADNLAALSKGLGRYILAVPMRKLREVEGDVLTRPGRYRKVADNLQVKEVWVGDGERRKRYVLCLNPEEAERQRHHREQVLTSLTAELAVLAERDSEHPKAACALLTSRRYGRYLTEDAAGRPQLDQGKVAAAAKFDGKFVVITNDETLSAEDVALGYKGGWIIESCFRRMKQTGLEVRPMFHWTPRRIEAHVKLCVLALQMQRAAEIACGLPWAQIAHTLSALKAVRYQVEGRGIVQRTKISPGVSEILKSLKISMPKRLLTISKPPETQVAA</sequence>
<dbReference type="InterPro" id="IPR012337">
    <property type="entry name" value="RNaseH-like_sf"/>
</dbReference>